<accession>A0A7S4QKK4</accession>
<feature type="compositionally biased region" description="Acidic residues" evidence="1">
    <location>
        <begin position="27"/>
        <end position="38"/>
    </location>
</feature>
<organism evidence="2">
    <name type="scientific">Ditylum brightwellii</name>
    <dbReference type="NCBI Taxonomy" id="49249"/>
    <lineage>
        <taxon>Eukaryota</taxon>
        <taxon>Sar</taxon>
        <taxon>Stramenopiles</taxon>
        <taxon>Ochrophyta</taxon>
        <taxon>Bacillariophyta</taxon>
        <taxon>Mediophyceae</taxon>
        <taxon>Lithodesmiophycidae</taxon>
        <taxon>Lithodesmiales</taxon>
        <taxon>Lithodesmiaceae</taxon>
        <taxon>Ditylum</taxon>
    </lineage>
</organism>
<reference evidence="2" key="1">
    <citation type="submission" date="2021-01" db="EMBL/GenBank/DDBJ databases">
        <authorList>
            <person name="Corre E."/>
            <person name="Pelletier E."/>
            <person name="Niang G."/>
            <person name="Scheremetjew M."/>
            <person name="Finn R."/>
            <person name="Kale V."/>
            <person name="Holt S."/>
            <person name="Cochrane G."/>
            <person name="Meng A."/>
            <person name="Brown T."/>
            <person name="Cohen L."/>
        </authorList>
    </citation>
    <scope>NUCLEOTIDE SEQUENCE</scope>
    <source>
        <strain evidence="2">GSO104</strain>
    </source>
</reference>
<protein>
    <submittedName>
        <fullName evidence="2">Uncharacterized protein</fullName>
    </submittedName>
</protein>
<feature type="compositionally biased region" description="Basic and acidic residues" evidence="1">
    <location>
        <begin position="53"/>
        <end position="62"/>
    </location>
</feature>
<gene>
    <name evidence="2" type="ORF">DBRI00130_LOCUS4190</name>
</gene>
<dbReference type="EMBL" id="HBNS01005153">
    <property type="protein sequence ID" value="CAE4586495.1"/>
    <property type="molecule type" value="Transcribed_RNA"/>
</dbReference>
<feature type="region of interest" description="Disordered" evidence="1">
    <location>
        <begin position="1"/>
        <end position="205"/>
    </location>
</feature>
<feature type="compositionally biased region" description="Basic and acidic residues" evidence="1">
    <location>
        <begin position="1"/>
        <end position="26"/>
    </location>
</feature>
<feature type="compositionally biased region" description="Acidic residues" evidence="1">
    <location>
        <begin position="144"/>
        <end position="154"/>
    </location>
</feature>
<sequence>MQESTKHHDNDYANKEMELPDVKEEIDVKEEEQNEMVEDTTSGKQVDTADAFVDGKQEKEAEAEVVQADISDTTNEDTDENVVKDNGGEKDTDQTDVREETQEDTKDKDVEETENTENCIDGKEETEVEMQADTMFADTTNEKEDTDENMVQEDGGEKDTDEARENEGMQDDTKDKDVEDAETAENCIDGEEETEVEMQVARQCR</sequence>
<evidence type="ECO:0000313" key="2">
    <source>
        <dbReference type="EMBL" id="CAE4586495.1"/>
    </source>
</evidence>
<evidence type="ECO:0000256" key="1">
    <source>
        <dbReference type="SAM" id="MobiDB-lite"/>
    </source>
</evidence>
<feature type="compositionally biased region" description="Basic and acidic residues" evidence="1">
    <location>
        <begin position="155"/>
        <end position="177"/>
    </location>
</feature>
<feature type="compositionally biased region" description="Acidic residues" evidence="1">
    <location>
        <begin position="178"/>
        <end position="196"/>
    </location>
</feature>
<dbReference type="AlphaFoldDB" id="A0A7S4QKK4"/>
<proteinExistence type="predicted"/>
<feature type="compositionally biased region" description="Basic and acidic residues" evidence="1">
    <location>
        <begin position="81"/>
        <end position="109"/>
    </location>
</feature>
<name>A0A7S4QKK4_9STRA</name>